<keyword evidence="2" id="KW-1185">Reference proteome</keyword>
<comment type="caution">
    <text evidence="1">The sequence shown here is derived from an EMBL/GenBank/DDBJ whole genome shotgun (WGS) entry which is preliminary data.</text>
</comment>
<proteinExistence type="predicted"/>
<dbReference type="EMBL" id="REGN01009480">
    <property type="protein sequence ID" value="RNA01086.1"/>
    <property type="molecule type" value="Genomic_DNA"/>
</dbReference>
<accession>A0A3M7PPQ3</accession>
<name>A0A3M7PPQ3_BRAPC</name>
<evidence type="ECO:0000313" key="1">
    <source>
        <dbReference type="EMBL" id="RNA01086.1"/>
    </source>
</evidence>
<gene>
    <name evidence="1" type="ORF">BpHYR1_029285</name>
</gene>
<evidence type="ECO:0000313" key="2">
    <source>
        <dbReference type="Proteomes" id="UP000276133"/>
    </source>
</evidence>
<sequence>MFKHDNPVNCPICGLMIDKTNDCQSMPNKFVSACTSHSKNTNTVFPRSIMLHHKLSYQLLDHAPKYISSMLKILLKEKKIEKLLSPDLHTKIKMKFSTYPKFFSNTSHYVSNIV</sequence>
<dbReference type="Proteomes" id="UP000276133">
    <property type="component" value="Unassembled WGS sequence"/>
</dbReference>
<organism evidence="1 2">
    <name type="scientific">Brachionus plicatilis</name>
    <name type="common">Marine rotifer</name>
    <name type="synonym">Brachionus muelleri</name>
    <dbReference type="NCBI Taxonomy" id="10195"/>
    <lineage>
        <taxon>Eukaryota</taxon>
        <taxon>Metazoa</taxon>
        <taxon>Spiralia</taxon>
        <taxon>Gnathifera</taxon>
        <taxon>Rotifera</taxon>
        <taxon>Eurotatoria</taxon>
        <taxon>Monogononta</taxon>
        <taxon>Pseudotrocha</taxon>
        <taxon>Ploima</taxon>
        <taxon>Brachionidae</taxon>
        <taxon>Brachionus</taxon>
    </lineage>
</organism>
<reference evidence="1 2" key="1">
    <citation type="journal article" date="2018" name="Sci. Rep.">
        <title>Genomic signatures of local adaptation to the degree of environmental predictability in rotifers.</title>
        <authorList>
            <person name="Franch-Gras L."/>
            <person name="Hahn C."/>
            <person name="Garcia-Roger E.M."/>
            <person name="Carmona M.J."/>
            <person name="Serra M."/>
            <person name="Gomez A."/>
        </authorList>
    </citation>
    <scope>NUCLEOTIDE SEQUENCE [LARGE SCALE GENOMIC DNA]</scope>
    <source>
        <strain evidence="1">HYR1</strain>
    </source>
</reference>
<protein>
    <submittedName>
        <fullName evidence="1">Uncharacterized protein</fullName>
    </submittedName>
</protein>
<dbReference type="AlphaFoldDB" id="A0A3M7PPQ3"/>